<dbReference type="Proteomes" id="UP001164250">
    <property type="component" value="Chromosome 15"/>
</dbReference>
<evidence type="ECO:0000313" key="2">
    <source>
        <dbReference type="Proteomes" id="UP001164250"/>
    </source>
</evidence>
<comment type="caution">
    <text evidence="1">The sequence shown here is derived from an EMBL/GenBank/DDBJ whole genome shotgun (WGS) entry which is preliminary data.</text>
</comment>
<proteinExistence type="predicted"/>
<dbReference type="EMBL" id="CM047910">
    <property type="protein sequence ID" value="KAJ0075691.1"/>
    <property type="molecule type" value="Genomic_DNA"/>
</dbReference>
<gene>
    <name evidence="1" type="ORF">Patl1_35069</name>
</gene>
<name>A0ACC0ZUM0_9ROSI</name>
<organism evidence="1 2">
    <name type="scientific">Pistacia atlantica</name>
    <dbReference type="NCBI Taxonomy" id="434234"/>
    <lineage>
        <taxon>Eukaryota</taxon>
        <taxon>Viridiplantae</taxon>
        <taxon>Streptophyta</taxon>
        <taxon>Embryophyta</taxon>
        <taxon>Tracheophyta</taxon>
        <taxon>Spermatophyta</taxon>
        <taxon>Magnoliopsida</taxon>
        <taxon>eudicotyledons</taxon>
        <taxon>Gunneridae</taxon>
        <taxon>Pentapetalae</taxon>
        <taxon>rosids</taxon>
        <taxon>malvids</taxon>
        <taxon>Sapindales</taxon>
        <taxon>Anacardiaceae</taxon>
        <taxon>Pistacia</taxon>
    </lineage>
</organism>
<protein>
    <submittedName>
        <fullName evidence="1">Uncharacterized protein</fullName>
    </submittedName>
</protein>
<accession>A0ACC0ZUM0</accession>
<keyword evidence="2" id="KW-1185">Reference proteome</keyword>
<sequence length="176" mass="20470">MEPAHILTTKTSWSQDQEISILNAVIQFSTKDLNPSDYMTEIYAFMKQTQTVVDFTQNQLLKKLLRMRNNYRESLIKAPAEIVSVSDPHESKILSLSKQIWGGIGSPEATSEICLKEMAKFHEQNVGLEEKVVQERLKMMKKKNSEMYVMKLREIEKLELKLNLKRAEIVLFFDEN</sequence>
<evidence type="ECO:0000313" key="1">
    <source>
        <dbReference type="EMBL" id="KAJ0075691.1"/>
    </source>
</evidence>
<reference evidence="2" key="1">
    <citation type="journal article" date="2023" name="G3 (Bethesda)">
        <title>Genome assembly and association tests identify interacting loci associated with vigor, precocity, and sex in interspecific pistachio rootstocks.</title>
        <authorList>
            <person name="Palmer W."/>
            <person name="Jacygrad E."/>
            <person name="Sagayaradj S."/>
            <person name="Cavanaugh K."/>
            <person name="Han R."/>
            <person name="Bertier L."/>
            <person name="Beede B."/>
            <person name="Kafkas S."/>
            <person name="Golino D."/>
            <person name="Preece J."/>
            <person name="Michelmore R."/>
        </authorList>
    </citation>
    <scope>NUCLEOTIDE SEQUENCE [LARGE SCALE GENOMIC DNA]</scope>
</reference>